<dbReference type="AlphaFoldDB" id="Q8TW54"/>
<accession>Q8TW54</accession>
<dbReference type="InParanoid" id="Q8TW54"/>
<dbReference type="GeneID" id="1477283"/>
<dbReference type="HOGENOM" id="CLU_1163809_0_0_2"/>
<gene>
    <name evidence="1" type="ordered locus">MK1182</name>
</gene>
<dbReference type="EMBL" id="AE009439">
    <property type="protein sequence ID" value="AAM02395.1"/>
    <property type="molecule type" value="Genomic_DNA"/>
</dbReference>
<evidence type="ECO:0000313" key="1">
    <source>
        <dbReference type="EMBL" id="AAM02395.1"/>
    </source>
</evidence>
<name>Q8TW54_METKA</name>
<organism evidence="1 2">
    <name type="scientific">Methanopyrus kandleri (strain AV19 / DSM 6324 / JCM 9639 / NBRC 100938)</name>
    <dbReference type="NCBI Taxonomy" id="190192"/>
    <lineage>
        <taxon>Archaea</taxon>
        <taxon>Methanobacteriati</taxon>
        <taxon>Methanobacteriota</taxon>
        <taxon>Methanomada group</taxon>
        <taxon>Methanopyri</taxon>
        <taxon>Methanopyrales</taxon>
        <taxon>Methanopyraceae</taxon>
        <taxon>Methanopyrus</taxon>
    </lineage>
</organism>
<sequence>MLQALAFVLLLTIAPAAVHAGQVTVNVALDDMVSNGAELGTYDTLVSKLTLDVAVTDVGTGTTHTAEFKLSEVPKSVTFEGIRGPVTVSVTLKYDGKTALAATLFPDWPCSSATVDTPDGMLQARVGCVSQYVADTEFSTECVVAAELYPGLHSTEIPEDARYVLAKFNVKVKAEGLAHGGSRARIHLDDVLDTAMDLAELVLKYMPPILIVAPVLVFIGPTAVEMFAEFLKAILVAL</sequence>
<dbReference type="KEGG" id="mka:MK1182"/>
<dbReference type="Proteomes" id="UP000001826">
    <property type="component" value="Chromosome"/>
</dbReference>
<proteinExistence type="predicted"/>
<evidence type="ECO:0000313" key="2">
    <source>
        <dbReference type="Proteomes" id="UP000001826"/>
    </source>
</evidence>
<protein>
    <submittedName>
        <fullName evidence="1">Uncharacterized protein specific for M.kandleri, MK-27 family</fullName>
    </submittedName>
</protein>
<reference evidence="1 2" key="1">
    <citation type="journal article" date="2002" name="Proc. Natl. Acad. Sci. U.S.A.">
        <title>The complete genome of hyperthermophile Methanopyrus kandleri AV19 and monophyly of archaeal methanogens.</title>
        <authorList>
            <person name="Slesarev A.I."/>
            <person name="Mezhevaya K.V."/>
            <person name="Makarova K.S."/>
            <person name="Polushin N.N."/>
            <person name="Shcherbinina O.V."/>
            <person name="Shakhova V.V."/>
            <person name="Belova G.I."/>
            <person name="Aravind L."/>
            <person name="Natale D.A."/>
            <person name="Rogozin I.B."/>
            <person name="Tatusov R.L."/>
            <person name="Wolf Y.I."/>
            <person name="Stetter K.O."/>
            <person name="Malykh A.G."/>
            <person name="Koonin E.V."/>
            <person name="Kozyavkin S.A."/>
        </authorList>
    </citation>
    <scope>NUCLEOTIDE SEQUENCE [LARGE SCALE GENOMIC DNA]</scope>
    <source>
        <strain evidence="2">AV19 / DSM 6324 / JCM 9639 / NBRC 100938</strain>
    </source>
</reference>
<dbReference type="PaxDb" id="190192-MK1182"/>
<dbReference type="EnsemblBacteria" id="AAM02395">
    <property type="protein sequence ID" value="AAM02395"/>
    <property type="gene ID" value="MK1182"/>
</dbReference>
<dbReference type="PATRIC" id="fig|190192.8.peg.1277"/>
<dbReference type="RefSeq" id="WP_011019550.1">
    <property type="nucleotide sequence ID" value="NC_003551.1"/>
</dbReference>
<keyword evidence="2" id="KW-1185">Reference proteome</keyword>